<evidence type="ECO:0000256" key="4">
    <source>
        <dbReference type="ARBA" id="ARBA00020049"/>
    </source>
</evidence>
<keyword evidence="12 13" id="KW-0464">Manganese</keyword>
<keyword evidence="11 13" id="KW-0051">Antiviral defense</keyword>
<evidence type="ECO:0000256" key="8">
    <source>
        <dbReference type="ARBA" id="ARBA00022839"/>
    </source>
</evidence>
<dbReference type="EC" id="3.1.12.1" evidence="3 13"/>
<evidence type="ECO:0000256" key="3">
    <source>
        <dbReference type="ARBA" id="ARBA00012768"/>
    </source>
</evidence>
<dbReference type="InterPro" id="IPR051827">
    <property type="entry name" value="Cas4_exonuclease"/>
</dbReference>
<evidence type="ECO:0000256" key="13">
    <source>
        <dbReference type="RuleBase" id="RU365022"/>
    </source>
</evidence>
<sequence>MTTVFSEPEAVPVSYVRQYLFCPRVPWFKMVEAFEPPMPSWVEQGKRWHQKQPELQKKRQIQGLQTPYQHQPDAWVESRQYGLYGYADEVLHNSRQAVAVEYKHDKRPPSTAQKLQLIAYLLCLREQYPQHEIWGILYKGGGKKQYRVEIRPDDIERIKQVVQAIRANSQSHLLPESSAQTAQCDQCEYLRYCNDR</sequence>
<evidence type="ECO:0000256" key="6">
    <source>
        <dbReference type="ARBA" id="ARBA00022723"/>
    </source>
</evidence>
<dbReference type="GO" id="GO:0016787">
    <property type="term" value="F:hydrolase activity"/>
    <property type="evidence" value="ECO:0007669"/>
    <property type="project" value="UniProtKB-KW"/>
</dbReference>
<comment type="cofactor">
    <cofactor evidence="1">
        <name>[4Fe-4S] cluster</name>
        <dbReference type="ChEBI" id="CHEBI:49883"/>
    </cofactor>
</comment>
<dbReference type="NCBIfam" id="TIGR00372">
    <property type="entry name" value="cas4"/>
    <property type="match status" value="1"/>
</dbReference>
<keyword evidence="16" id="KW-1185">Reference proteome</keyword>
<accession>A0ABW8NFH1</accession>
<feature type="domain" description="DUF83" evidence="14">
    <location>
        <begin position="14"/>
        <end position="193"/>
    </location>
</feature>
<dbReference type="Pfam" id="PF01930">
    <property type="entry name" value="Cas_Cas4"/>
    <property type="match status" value="1"/>
</dbReference>
<dbReference type="InterPro" id="IPR022765">
    <property type="entry name" value="Dna2/Cas4_DUF83"/>
</dbReference>
<comment type="caution">
    <text evidence="15">The sequence shown here is derived from an EMBL/GenBank/DDBJ whole genome shotgun (WGS) entry which is preliminary data.</text>
</comment>
<evidence type="ECO:0000256" key="10">
    <source>
        <dbReference type="ARBA" id="ARBA00023014"/>
    </source>
</evidence>
<comment type="cofactor">
    <cofactor evidence="13">
        <name>iron-sulfur cluster</name>
        <dbReference type="ChEBI" id="CHEBI:30408"/>
    </cofactor>
</comment>
<comment type="similarity">
    <text evidence="2 13">Belongs to the CRISPR-associated exonuclease Cas4 family.</text>
</comment>
<evidence type="ECO:0000256" key="11">
    <source>
        <dbReference type="ARBA" id="ARBA00023118"/>
    </source>
</evidence>
<keyword evidence="10 13" id="KW-0411">Iron-sulfur</keyword>
<evidence type="ECO:0000313" key="16">
    <source>
        <dbReference type="Proteomes" id="UP001620597"/>
    </source>
</evidence>
<evidence type="ECO:0000256" key="5">
    <source>
        <dbReference type="ARBA" id="ARBA00022722"/>
    </source>
</evidence>
<comment type="cofactor">
    <cofactor evidence="13">
        <name>Mg(2+)</name>
        <dbReference type="ChEBI" id="CHEBI:18420"/>
    </cofactor>
    <cofactor evidence="13">
        <name>Mn(2+)</name>
        <dbReference type="ChEBI" id="CHEBI:29035"/>
    </cofactor>
    <text evidence="13">Mg(2+) or Mn(2+) required for ssDNA cleavage activity.</text>
</comment>
<evidence type="ECO:0000256" key="7">
    <source>
        <dbReference type="ARBA" id="ARBA00022801"/>
    </source>
</evidence>
<dbReference type="PANTHER" id="PTHR36531:SF6">
    <property type="entry name" value="DNA REPLICATION ATP-DEPENDENT HELICASE_NUCLEASE DNA2"/>
    <property type="match status" value="1"/>
</dbReference>
<keyword evidence="5 13" id="KW-0540">Nuclease</keyword>
<proteinExistence type="inferred from homology"/>
<dbReference type="InterPro" id="IPR011604">
    <property type="entry name" value="PDDEXK-like_dom_sf"/>
</dbReference>
<reference evidence="15 16" key="1">
    <citation type="submission" date="2024-03" db="EMBL/GenBank/DDBJ databases">
        <title>High-quality draft genome sequence of Oceanobacter sp. wDCs-4.</title>
        <authorList>
            <person name="Dong C."/>
        </authorList>
    </citation>
    <scope>NUCLEOTIDE SEQUENCE [LARGE SCALE GENOMIC DNA]</scope>
    <source>
        <strain evidence="16">wDCs-4</strain>
    </source>
</reference>
<evidence type="ECO:0000256" key="2">
    <source>
        <dbReference type="ARBA" id="ARBA00009189"/>
    </source>
</evidence>
<keyword evidence="6 13" id="KW-0479">Metal-binding</keyword>
<dbReference type="RefSeq" id="WP_416205105.1">
    <property type="nucleotide sequence ID" value="NZ_JBBKTX010000004.1"/>
</dbReference>
<keyword evidence="9 13" id="KW-0408">Iron</keyword>
<protein>
    <recommendedName>
        <fullName evidence="4 13">CRISPR-associated exonuclease Cas4</fullName>
        <ecNumber evidence="3 13">3.1.12.1</ecNumber>
    </recommendedName>
</protein>
<organism evidence="15 16">
    <name type="scientific">Oceanobacter antarcticus</name>
    <dbReference type="NCBI Taxonomy" id="3133425"/>
    <lineage>
        <taxon>Bacteria</taxon>
        <taxon>Pseudomonadati</taxon>
        <taxon>Pseudomonadota</taxon>
        <taxon>Gammaproteobacteria</taxon>
        <taxon>Oceanospirillales</taxon>
        <taxon>Oceanospirillaceae</taxon>
        <taxon>Oceanobacter</taxon>
    </lineage>
</organism>
<dbReference type="PANTHER" id="PTHR36531">
    <property type="entry name" value="CRISPR-ASSOCIATED EXONUCLEASE CAS4"/>
    <property type="match status" value="1"/>
</dbReference>
<dbReference type="Proteomes" id="UP001620597">
    <property type="component" value="Unassembled WGS sequence"/>
</dbReference>
<dbReference type="EMBL" id="JBBKTX010000004">
    <property type="protein sequence ID" value="MFK4751713.1"/>
    <property type="molecule type" value="Genomic_DNA"/>
</dbReference>
<evidence type="ECO:0000256" key="1">
    <source>
        <dbReference type="ARBA" id="ARBA00001966"/>
    </source>
</evidence>
<keyword evidence="8 13" id="KW-0269">Exonuclease</keyword>
<name>A0ABW8NFH1_9GAMM</name>
<dbReference type="Gene3D" id="3.90.320.10">
    <property type="match status" value="1"/>
</dbReference>
<evidence type="ECO:0000313" key="15">
    <source>
        <dbReference type="EMBL" id="MFK4751713.1"/>
    </source>
</evidence>
<evidence type="ECO:0000256" key="9">
    <source>
        <dbReference type="ARBA" id="ARBA00023004"/>
    </source>
</evidence>
<gene>
    <name evidence="15" type="primary">cas4</name>
    <name evidence="15" type="ORF">WG929_04730</name>
</gene>
<evidence type="ECO:0000259" key="14">
    <source>
        <dbReference type="Pfam" id="PF01930"/>
    </source>
</evidence>
<keyword evidence="7 13" id="KW-0378">Hydrolase</keyword>
<dbReference type="InterPro" id="IPR013343">
    <property type="entry name" value="CRISPR-assoc_prot_Cas4"/>
</dbReference>
<evidence type="ECO:0000256" key="12">
    <source>
        <dbReference type="ARBA" id="ARBA00023211"/>
    </source>
</evidence>
<comment type="function">
    <text evidence="13">CRISPR (clustered regularly interspaced short palindromic repeat) is an adaptive immune system that provides protection against mobile genetic elements (viruses, transposable elements and conjugative plasmids). CRISPR clusters contain sequences complementary to antecedent mobile elements and target invading nucleic acids. CRISPR clusters are transcribed and processed into CRISPR RNA (crRNA).</text>
</comment>